<dbReference type="InterPro" id="IPR029063">
    <property type="entry name" value="SAM-dependent_MTases_sf"/>
</dbReference>
<name>A0A1L9S4L1_9EURO</name>
<sequence>ENDSSYEEGLSTYTQSLTSSVLKNEFKHGRRYHSYQSGAYMFPNDEREQDRLDMTHYIYFMTFNDRLFLAPIDLRDKRVLDIGTGTGIWAVQLGDDHPEAEQIIGNDLSAIQPSWTPPNVKFIIDDVELDWVEEQPYDFIHCRYMSGSIKDWTRLVQQCYNHLKPGGWIEFHDGDYHYYSEDGTFTEENYLHIMMSHLIDICTKIGRPLDFTPKIKGVVEKQGFTNVSEQIFPVPAGGWPKDKRMKDIGRLCAVNVIEGVDAFTAAPFSEVLGWSRDEIEVLNAGVRQDCKRRDLHAMWNM</sequence>
<keyword evidence="2" id="KW-1185">Reference proteome</keyword>
<protein>
    <recommendedName>
        <fullName evidence="3">Methyltransferase domain-containing protein</fullName>
    </recommendedName>
</protein>
<organism evidence="1 2">
    <name type="scientific">Penicilliopsis zonata CBS 506.65</name>
    <dbReference type="NCBI Taxonomy" id="1073090"/>
    <lineage>
        <taxon>Eukaryota</taxon>
        <taxon>Fungi</taxon>
        <taxon>Dikarya</taxon>
        <taxon>Ascomycota</taxon>
        <taxon>Pezizomycotina</taxon>
        <taxon>Eurotiomycetes</taxon>
        <taxon>Eurotiomycetidae</taxon>
        <taxon>Eurotiales</taxon>
        <taxon>Aspergillaceae</taxon>
        <taxon>Penicilliopsis</taxon>
    </lineage>
</organism>
<dbReference type="SUPFAM" id="SSF53335">
    <property type="entry name" value="S-adenosyl-L-methionine-dependent methyltransferases"/>
    <property type="match status" value="1"/>
</dbReference>
<dbReference type="EMBL" id="KV878368">
    <property type="protein sequence ID" value="OJJ42111.1"/>
    <property type="molecule type" value="Genomic_DNA"/>
</dbReference>
<reference evidence="2" key="1">
    <citation type="journal article" date="2017" name="Genome Biol.">
        <title>Comparative genomics reveals high biological diversity and specific adaptations in the industrially and medically important fungal genus Aspergillus.</title>
        <authorList>
            <person name="de Vries R.P."/>
            <person name="Riley R."/>
            <person name="Wiebenga A."/>
            <person name="Aguilar-Osorio G."/>
            <person name="Amillis S."/>
            <person name="Uchima C.A."/>
            <person name="Anderluh G."/>
            <person name="Asadollahi M."/>
            <person name="Askin M."/>
            <person name="Barry K."/>
            <person name="Battaglia E."/>
            <person name="Bayram O."/>
            <person name="Benocci T."/>
            <person name="Braus-Stromeyer S.A."/>
            <person name="Caldana C."/>
            <person name="Canovas D."/>
            <person name="Cerqueira G.C."/>
            <person name="Chen F."/>
            <person name="Chen W."/>
            <person name="Choi C."/>
            <person name="Clum A."/>
            <person name="Dos Santos R.A."/>
            <person name="Damasio A.R."/>
            <person name="Diallinas G."/>
            <person name="Emri T."/>
            <person name="Fekete E."/>
            <person name="Flipphi M."/>
            <person name="Freyberg S."/>
            <person name="Gallo A."/>
            <person name="Gournas C."/>
            <person name="Habgood R."/>
            <person name="Hainaut M."/>
            <person name="Harispe M.L."/>
            <person name="Henrissat B."/>
            <person name="Hilden K.S."/>
            <person name="Hope R."/>
            <person name="Hossain A."/>
            <person name="Karabika E."/>
            <person name="Karaffa L."/>
            <person name="Karanyi Z."/>
            <person name="Krasevec N."/>
            <person name="Kuo A."/>
            <person name="Kusch H."/>
            <person name="LaButti K."/>
            <person name="Lagendijk E.L."/>
            <person name="Lapidus A."/>
            <person name="Levasseur A."/>
            <person name="Lindquist E."/>
            <person name="Lipzen A."/>
            <person name="Logrieco A.F."/>
            <person name="MacCabe A."/>
            <person name="Maekelae M.R."/>
            <person name="Malavazi I."/>
            <person name="Melin P."/>
            <person name="Meyer V."/>
            <person name="Mielnichuk N."/>
            <person name="Miskei M."/>
            <person name="Molnar A.P."/>
            <person name="Mule G."/>
            <person name="Ngan C.Y."/>
            <person name="Orejas M."/>
            <person name="Orosz E."/>
            <person name="Ouedraogo J.P."/>
            <person name="Overkamp K.M."/>
            <person name="Park H.-S."/>
            <person name="Perrone G."/>
            <person name="Piumi F."/>
            <person name="Punt P.J."/>
            <person name="Ram A.F."/>
            <person name="Ramon A."/>
            <person name="Rauscher S."/>
            <person name="Record E."/>
            <person name="Riano-Pachon D.M."/>
            <person name="Robert V."/>
            <person name="Roehrig J."/>
            <person name="Ruller R."/>
            <person name="Salamov A."/>
            <person name="Salih N.S."/>
            <person name="Samson R.A."/>
            <person name="Sandor E."/>
            <person name="Sanguinetti M."/>
            <person name="Schuetze T."/>
            <person name="Sepcic K."/>
            <person name="Shelest E."/>
            <person name="Sherlock G."/>
            <person name="Sophianopoulou V."/>
            <person name="Squina F.M."/>
            <person name="Sun H."/>
            <person name="Susca A."/>
            <person name="Todd R.B."/>
            <person name="Tsang A."/>
            <person name="Unkles S.E."/>
            <person name="van de Wiele N."/>
            <person name="van Rossen-Uffink D."/>
            <person name="Oliveira J.V."/>
            <person name="Vesth T.C."/>
            <person name="Visser J."/>
            <person name="Yu J.-H."/>
            <person name="Zhou M."/>
            <person name="Andersen M.R."/>
            <person name="Archer D.B."/>
            <person name="Baker S.E."/>
            <person name="Benoit I."/>
            <person name="Brakhage A.A."/>
            <person name="Braus G.H."/>
            <person name="Fischer R."/>
            <person name="Frisvad J.C."/>
            <person name="Goldman G.H."/>
            <person name="Houbraken J."/>
            <person name="Oakley B."/>
            <person name="Pocsi I."/>
            <person name="Scazzocchio C."/>
            <person name="Seiboth B."/>
            <person name="vanKuyk P.A."/>
            <person name="Wortman J."/>
            <person name="Dyer P.S."/>
            <person name="Grigoriev I.V."/>
        </authorList>
    </citation>
    <scope>NUCLEOTIDE SEQUENCE [LARGE SCALE GENOMIC DNA]</scope>
    <source>
        <strain evidence="2">CBS 506.65</strain>
    </source>
</reference>
<dbReference type="GO" id="GO:0008168">
    <property type="term" value="F:methyltransferase activity"/>
    <property type="evidence" value="ECO:0007669"/>
    <property type="project" value="TreeGrafter"/>
</dbReference>
<proteinExistence type="predicted"/>
<dbReference type="Gene3D" id="3.40.50.150">
    <property type="entry name" value="Vaccinia Virus protein VP39"/>
    <property type="match status" value="1"/>
</dbReference>
<dbReference type="PANTHER" id="PTHR43591:SF10">
    <property type="entry name" value="ABC TRANSMEMBRANE TYPE-1 DOMAIN-CONTAINING PROTEIN-RELATED"/>
    <property type="match status" value="1"/>
</dbReference>
<dbReference type="VEuPathDB" id="FungiDB:ASPZODRAFT_77660"/>
<evidence type="ECO:0000313" key="1">
    <source>
        <dbReference type="EMBL" id="OJJ42111.1"/>
    </source>
</evidence>
<dbReference type="STRING" id="1073090.A0A1L9S4L1"/>
<evidence type="ECO:0008006" key="3">
    <source>
        <dbReference type="Google" id="ProtNLM"/>
    </source>
</evidence>
<accession>A0A1L9S4L1</accession>
<dbReference type="AlphaFoldDB" id="A0A1L9S4L1"/>
<dbReference type="GeneID" id="34616655"/>
<dbReference type="PANTHER" id="PTHR43591">
    <property type="entry name" value="METHYLTRANSFERASE"/>
    <property type="match status" value="1"/>
</dbReference>
<gene>
    <name evidence="1" type="ORF">ASPZODRAFT_77660</name>
</gene>
<dbReference type="Proteomes" id="UP000184188">
    <property type="component" value="Unassembled WGS sequence"/>
</dbReference>
<dbReference type="Pfam" id="PF13489">
    <property type="entry name" value="Methyltransf_23"/>
    <property type="match status" value="1"/>
</dbReference>
<feature type="non-terminal residue" evidence="1">
    <location>
        <position position="1"/>
    </location>
</feature>
<dbReference type="RefSeq" id="XP_022576621.1">
    <property type="nucleotide sequence ID" value="XM_022730191.1"/>
</dbReference>
<dbReference type="OrthoDB" id="2013972at2759"/>
<evidence type="ECO:0000313" key="2">
    <source>
        <dbReference type="Proteomes" id="UP000184188"/>
    </source>
</evidence>
<dbReference type="CDD" id="cd02440">
    <property type="entry name" value="AdoMet_MTases"/>
    <property type="match status" value="1"/>
</dbReference>